<keyword evidence="3" id="KW-0812">Transmembrane</keyword>
<accession>A0AAP0L0W8</accession>
<organism evidence="6 7">
    <name type="scientific">Stephania yunnanensis</name>
    <dbReference type="NCBI Taxonomy" id="152371"/>
    <lineage>
        <taxon>Eukaryota</taxon>
        <taxon>Viridiplantae</taxon>
        <taxon>Streptophyta</taxon>
        <taxon>Embryophyta</taxon>
        <taxon>Tracheophyta</taxon>
        <taxon>Spermatophyta</taxon>
        <taxon>Magnoliopsida</taxon>
        <taxon>Ranunculales</taxon>
        <taxon>Menispermaceae</taxon>
        <taxon>Menispermoideae</taxon>
        <taxon>Cissampelideae</taxon>
        <taxon>Stephania</taxon>
    </lineage>
</organism>
<evidence type="ECO:0000256" key="1">
    <source>
        <dbReference type="ARBA" id="ARBA00004370"/>
    </source>
</evidence>
<keyword evidence="5" id="KW-0472">Membrane</keyword>
<evidence type="ECO:0000256" key="5">
    <source>
        <dbReference type="ARBA" id="ARBA00023136"/>
    </source>
</evidence>
<evidence type="ECO:0000313" key="7">
    <source>
        <dbReference type="Proteomes" id="UP001420932"/>
    </source>
</evidence>
<dbReference type="EMBL" id="JBBNAF010000002">
    <property type="protein sequence ID" value="KAK9162241.1"/>
    <property type="molecule type" value="Genomic_DNA"/>
</dbReference>
<comment type="caution">
    <text evidence="6">The sequence shown here is derived from an EMBL/GenBank/DDBJ whole genome shotgun (WGS) entry which is preliminary data.</text>
</comment>
<dbReference type="AlphaFoldDB" id="A0AAP0L0W8"/>
<evidence type="ECO:0000313" key="6">
    <source>
        <dbReference type="EMBL" id="KAK9162241.1"/>
    </source>
</evidence>
<dbReference type="Pfam" id="PF03669">
    <property type="entry name" value="ASTER"/>
    <property type="match status" value="1"/>
</dbReference>
<dbReference type="PANTHER" id="PTHR13193">
    <property type="entry name" value="CGI-140"/>
    <property type="match status" value="1"/>
</dbReference>
<keyword evidence="4" id="KW-1133">Transmembrane helix</keyword>
<protein>
    <submittedName>
        <fullName evidence="6">Uncharacterized protein</fullName>
    </submittedName>
</protein>
<comment type="similarity">
    <text evidence="2">Belongs to the Asterix family.</text>
</comment>
<sequence length="91" mass="9736">MLKHGSIGAVDIYPTTPLHLCHASLFFNPTPTSIAADQRNDATQPYVPPTVSPQDLPVDYSGFIAIIFGVAGFMFRTSLDGLAKEVSVNGE</sequence>
<evidence type="ECO:0000256" key="4">
    <source>
        <dbReference type="ARBA" id="ARBA00022989"/>
    </source>
</evidence>
<evidence type="ECO:0000256" key="2">
    <source>
        <dbReference type="ARBA" id="ARBA00009066"/>
    </source>
</evidence>
<dbReference type="Proteomes" id="UP001420932">
    <property type="component" value="Unassembled WGS sequence"/>
</dbReference>
<dbReference type="GO" id="GO:0044183">
    <property type="term" value="F:protein folding chaperone"/>
    <property type="evidence" value="ECO:0007669"/>
    <property type="project" value="InterPro"/>
</dbReference>
<keyword evidence="7" id="KW-1185">Reference proteome</keyword>
<reference evidence="6 7" key="1">
    <citation type="submission" date="2024-01" db="EMBL/GenBank/DDBJ databases">
        <title>Genome assemblies of Stephania.</title>
        <authorList>
            <person name="Yang L."/>
        </authorList>
    </citation>
    <scope>NUCLEOTIDE SEQUENCE [LARGE SCALE GENOMIC DNA]</scope>
    <source>
        <strain evidence="6">YNDBR</strain>
        <tissue evidence="6">Leaf</tissue>
    </source>
</reference>
<dbReference type="GO" id="GO:0045048">
    <property type="term" value="P:protein insertion into ER membrane"/>
    <property type="evidence" value="ECO:0007669"/>
    <property type="project" value="InterPro"/>
</dbReference>
<dbReference type="GO" id="GO:0005789">
    <property type="term" value="C:endoplasmic reticulum membrane"/>
    <property type="evidence" value="ECO:0007669"/>
    <property type="project" value="InterPro"/>
</dbReference>
<gene>
    <name evidence="6" type="ORF">Syun_003143</name>
</gene>
<proteinExistence type="inferred from homology"/>
<dbReference type="InterPro" id="IPR005351">
    <property type="entry name" value="ASTER"/>
</dbReference>
<comment type="subcellular location">
    <subcellularLocation>
        <location evidence="1">Membrane</location>
    </subcellularLocation>
</comment>
<evidence type="ECO:0000256" key="3">
    <source>
        <dbReference type="ARBA" id="ARBA00022692"/>
    </source>
</evidence>
<dbReference type="PANTHER" id="PTHR13193:SF0">
    <property type="entry name" value="PAT COMPLEX SUBUNIT ASTERIX"/>
    <property type="match status" value="1"/>
</dbReference>
<name>A0AAP0L0W8_9MAGN</name>